<dbReference type="Pfam" id="PF13325">
    <property type="entry name" value="MCRS_N"/>
    <property type="match status" value="1"/>
</dbReference>
<dbReference type="AlphaFoldDB" id="A0A835HF11"/>
<reference evidence="3 4" key="1">
    <citation type="submission" date="2020-10" db="EMBL/GenBank/DDBJ databases">
        <title>The Coptis chinensis genome and diversification of protoberbering-type alkaloids.</title>
        <authorList>
            <person name="Wang B."/>
            <person name="Shu S."/>
            <person name="Song C."/>
            <person name="Liu Y."/>
        </authorList>
    </citation>
    <scope>NUCLEOTIDE SEQUENCE [LARGE SCALE GENOMIC DNA]</scope>
    <source>
        <strain evidence="3">HL-2020</strain>
        <tissue evidence="3">Leaf</tissue>
    </source>
</reference>
<dbReference type="GO" id="GO:0045944">
    <property type="term" value="P:positive regulation of transcription by RNA polymerase II"/>
    <property type="evidence" value="ECO:0007669"/>
    <property type="project" value="TreeGrafter"/>
</dbReference>
<feature type="compositionally biased region" description="Polar residues" evidence="1">
    <location>
        <begin position="77"/>
        <end position="87"/>
    </location>
</feature>
<proteinExistence type="predicted"/>
<sequence>MGALTPAPVSPWIPQDDLLLKNAVEAGASLEALAKGAVRFSRRFTIQELQNRWHALLYDPDTSGPASASMVELELSVSEQSTESNKLGDSKGNGIPVKRKEESVRSHYYAMRKRIRNEPFSNVDLSFLHTCSGTEGGCGDQVTVDNEHPLGDCMVGDHVTDHFDLHDTNFDILDHGYQQVVRADNAADNDQGAAHAFHSGHQDLYVGEIPDGIMDRNCLYEFADNVPHVSGNETIGCNVPHSFEHANMHNNMNIIGENLSVSETISHVQEIGPPQLLPGSNLFVNADPTTKSSSEFNPVSDTPIRTGFVQSQGFSSPVSDCTATFHQMEYSSPVPTVPIWRTMDNMSTPSILSNENLDDNDKGAESTVVCPVDNAKRVSSSGYDIGHPDPHLEESMSDEGLKNSRIMSEGDFMDYSDSLLNFTNEEVLLFMDVDGKDIIDRSCLDGLSSILLNSPIDVHQDDIPGIPQIQASVALESGLVIPDISCSGELVVVNDKLQTGACESNISLPPFALPDDPNFPERHNGVICCVLSTEDPDIPDNDDVILPPQVPHESKEDDEESLATPVMESQLLPEMCSINPITSGLVTELSKSVTLDMGPRHGVISGGEPSQSGSAHLTPYSVSVGEVMEDTQVGFGTPCEFDSSIDFLLEGSIHCPDNTENHPHNVVNGYKRELDVAGAIQNNMAAEHGSFDMPFPQTLVIPSISDQEEEPFEDGNDVPHFSDVEAMMLDMDLGPCDQDSYFSREVSRYQHEGAKRAILRLEQGADSYKQRAIAAHGAFAVLYGCRLKYYIKKREVSLGRVTEDISVDIDLAKEGAANKISRRQLNMEFECIVFVKLLFFLYEKAESSAYIWNLNVLLIMYFSEAVLHTSHWLNGCAALPIVGLRVRNSQESPGENFLM</sequence>
<protein>
    <recommendedName>
        <fullName evidence="2">FHA domain-containing protein</fullName>
    </recommendedName>
</protein>
<comment type="caution">
    <text evidence="3">The sequence shown here is derived from an EMBL/GenBank/DDBJ whole genome shotgun (WGS) entry which is preliminary data.</text>
</comment>
<dbReference type="GO" id="GO:0071339">
    <property type="term" value="C:MLL1 complex"/>
    <property type="evidence" value="ECO:0007669"/>
    <property type="project" value="InterPro"/>
</dbReference>
<dbReference type="GO" id="GO:0044545">
    <property type="term" value="C:NSL complex"/>
    <property type="evidence" value="ECO:0007669"/>
    <property type="project" value="TreeGrafter"/>
</dbReference>
<organism evidence="3 4">
    <name type="scientific">Coptis chinensis</name>
    <dbReference type="NCBI Taxonomy" id="261450"/>
    <lineage>
        <taxon>Eukaryota</taxon>
        <taxon>Viridiplantae</taxon>
        <taxon>Streptophyta</taxon>
        <taxon>Embryophyta</taxon>
        <taxon>Tracheophyta</taxon>
        <taxon>Spermatophyta</taxon>
        <taxon>Magnoliopsida</taxon>
        <taxon>Ranunculales</taxon>
        <taxon>Ranunculaceae</taxon>
        <taxon>Coptidoideae</taxon>
        <taxon>Coptis</taxon>
    </lineage>
</organism>
<dbReference type="PANTHER" id="PTHR13233">
    <property type="entry name" value="MICROSPHERULE PROTEIN 1"/>
    <property type="match status" value="1"/>
</dbReference>
<dbReference type="GO" id="GO:0031011">
    <property type="term" value="C:Ino80 complex"/>
    <property type="evidence" value="ECO:0007669"/>
    <property type="project" value="InterPro"/>
</dbReference>
<dbReference type="OrthoDB" id="10262769at2759"/>
<dbReference type="PANTHER" id="PTHR13233:SF0">
    <property type="entry name" value="MICROSPHERULE PROTEIN 1"/>
    <property type="match status" value="1"/>
</dbReference>
<dbReference type="InterPro" id="IPR000253">
    <property type="entry name" value="FHA_dom"/>
</dbReference>
<name>A0A835HF11_9MAGN</name>
<feature type="region of interest" description="Disordered" evidence="1">
    <location>
        <begin position="75"/>
        <end position="96"/>
    </location>
</feature>
<feature type="domain" description="FHA" evidence="2">
    <location>
        <begin position="796"/>
        <end position="856"/>
    </location>
</feature>
<dbReference type="PROSITE" id="PS50006">
    <property type="entry name" value="FHA_DOMAIN"/>
    <property type="match status" value="1"/>
</dbReference>
<feature type="compositionally biased region" description="Basic and acidic residues" evidence="1">
    <location>
        <begin position="386"/>
        <end position="399"/>
    </location>
</feature>
<evidence type="ECO:0000259" key="2">
    <source>
        <dbReference type="PROSITE" id="PS50006"/>
    </source>
</evidence>
<dbReference type="EMBL" id="JADFTS010000007">
    <property type="protein sequence ID" value="KAF9598154.1"/>
    <property type="molecule type" value="Genomic_DNA"/>
</dbReference>
<accession>A0A835HF11</accession>
<dbReference type="InterPro" id="IPR037912">
    <property type="entry name" value="MCRS1"/>
</dbReference>
<dbReference type="Proteomes" id="UP000631114">
    <property type="component" value="Unassembled WGS sequence"/>
</dbReference>
<evidence type="ECO:0000313" key="3">
    <source>
        <dbReference type="EMBL" id="KAF9598154.1"/>
    </source>
</evidence>
<evidence type="ECO:0000256" key="1">
    <source>
        <dbReference type="SAM" id="MobiDB-lite"/>
    </source>
</evidence>
<keyword evidence="4" id="KW-1185">Reference proteome</keyword>
<evidence type="ECO:0000313" key="4">
    <source>
        <dbReference type="Proteomes" id="UP000631114"/>
    </source>
</evidence>
<feature type="region of interest" description="Disordered" evidence="1">
    <location>
        <begin position="380"/>
        <end position="399"/>
    </location>
</feature>
<gene>
    <name evidence="3" type="ORF">IFM89_025594</name>
</gene>
<dbReference type="InterPro" id="IPR025999">
    <property type="entry name" value="MCRS_N"/>
</dbReference>
<dbReference type="GO" id="GO:0002151">
    <property type="term" value="F:G-quadruplex RNA binding"/>
    <property type="evidence" value="ECO:0007669"/>
    <property type="project" value="InterPro"/>
</dbReference>